<name>A0A162BP59_9GAMM</name>
<keyword evidence="5" id="KW-0238">DNA-binding</keyword>
<evidence type="ECO:0000313" key="7">
    <source>
        <dbReference type="EMBL" id="KZN64997.1"/>
    </source>
</evidence>
<dbReference type="PRINTS" id="PR00040">
    <property type="entry name" value="HTHMERR"/>
</dbReference>
<dbReference type="EMBL" id="AUXX01000023">
    <property type="protein sequence ID" value="KZN64997.1"/>
    <property type="molecule type" value="Genomic_DNA"/>
</dbReference>
<dbReference type="PROSITE" id="PS00552">
    <property type="entry name" value="HTH_MERR_1"/>
    <property type="match status" value="1"/>
</dbReference>
<dbReference type="CDD" id="cd01110">
    <property type="entry name" value="HTH_SoxR"/>
    <property type="match status" value="1"/>
</dbReference>
<dbReference type="PANTHER" id="PTHR30204:SF0">
    <property type="entry name" value="REDOX-SENSITIVE TRANSCRIPTIONAL ACTIVATOR SOXR"/>
    <property type="match status" value="1"/>
</dbReference>
<keyword evidence="2" id="KW-0001">2Fe-2S</keyword>
<dbReference type="RefSeq" id="WP_063372219.1">
    <property type="nucleotide sequence ID" value="NZ_AUXX01000023.1"/>
</dbReference>
<dbReference type="SMART" id="SM00422">
    <property type="entry name" value="HTH_MERR"/>
    <property type="match status" value="1"/>
</dbReference>
<dbReference type="SUPFAM" id="SSF46955">
    <property type="entry name" value="Putative DNA-binding domain"/>
    <property type="match status" value="1"/>
</dbReference>
<dbReference type="AlphaFoldDB" id="A0A162BP59"/>
<reference evidence="7 8" key="1">
    <citation type="submission" date="2013-07" db="EMBL/GenBank/DDBJ databases">
        <title>Comparative Genomic and Metabolomic Analysis of Twelve Strains of Pseudoalteromonas luteoviolacea.</title>
        <authorList>
            <person name="Vynne N.G."/>
            <person name="Mansson M."/>
            <person name="Gram L."/>
        </authorList>
    </citation>
    <scope>NUCLEOTIDE SEQUENCE [LARGE SCALE GENOMIC DNA]</scope>
    <source>
        <strain evidence="7 8">S4060-1</strain>
    </source>
</reference>
<dbReference type="GO" id="GO:0051537">
    <property type="term" value="F:2 iron, 2 sulfur cluster binding"/>
    <property type="evidence" value="ECO:0007669"/>
    <property type="project" value="UniProtKB-KW"/>
</dbReference>
<dbReference type="Proteomes" id="UP000076661">
    <property type="component" value="Unassembled WGS sequence"/>
</dbReference>
<dbReference type="GO" id="GO:0003700">
    <property type="term" value="F:DNA-binding transcription factor activity"/>
    <property type="evidence" value="ECO:0007669"/>
    <property type="project" value="InterPro"/>
</dbReference>
<evidence type="ECO:0000259" key="6">
    <source>
        <dbReference type="PROSITE" id="PS50937"/>
    </source>
</evidence>
<accession>A0A162BP59</accession>
<sequence>MTVASERDEPRLSVGQVAKRADVAVSTLHFYETKGLIRSWRNAGNQRRYKKDVLRRIAVIKAGQKMGISLIEIKQTLSTLPESRTPNKEDWARMSRFWQAQLDEKIAYMMRVREMVDGCIGCGCLSMKSCPMYNPEDIVATEANGAVWLDHPEQAKAAKNCYDSQN</sequence>
<organism evidence="7 8">
    <name type="scientific">Pseudoalteromonas luteoviolacea S4060-1</name>
    <dbReference type="NCBI Taxonomy" id="1365257"/>
    <lineage>
        <taxon>Bacteria</taxon>
        <taxon>Pseudomonadati</taxon>
        <taxon>Pseudomonadota</taxon>
        <taxon>Gammaproteobacteria</taxon>
        <taxon>Alteromonadales</taxon>
        <taxon>Pseudoalteromonadaceae</taxon>
        <taxon>Pseudoalteromonas</taxon>
    </lineage>
</organism>
<protein>
    <recommendedName>
        <fullName evidence="1">Redox-sensitive transcriptional activator SoxR</fullName>
    </recommendedName>
</protein>
<evidence type="ECO:0000313" key="8">
    <source>
        <dbReference type="Proteomes" id="UP000076661"/>
    </source>
</evidence>
<dbReference type="PANTHER" id="PTHR30204">
    <property type="entry name" value="REDOX-CYCLING DRUG-SENSING TRANSCRIPTIONAL ACTIVATOR SOXR"/>
    <property type="match status" value="1"/>
</dbReference>
<proteinExistence type="predicted"/>
<evidence type="ECO:0000256" key="3">
    <source>
        <dbReference type="ARBA" id="ARBA00023004"/>
    </source>
</evidence>
<dbReference type="PROSITE" id="PS50937">
    <property type="entry name" value="HTH_MERR_2"/>
    <property type="match status" value="1"/>
</dbReference>
<evidence type="ECO:0000256" key="1">
    <source>
        <dbReference type="ARBA" id="ARBA00014474"/>
    </source>
</evidence>
<dbReference type="Gene3D" id="1.10.1660.10">
    <property type="match status" value="1"/>
</dbReference>
<evidence type="ECO:0000256" key="5">
    <source>
        <dbReference type="ARBA" id="ARBA00023125"/>
    </source>
</evidence>
<dbReference type="Pfam" id="PF13411">
    <property type="entry name" value="MerR_1"/>
    <property type="match status" value="1"/>
</dbReference>
<keyword evidence="4" id="KW-0411">Iron-sulfur</keyword>
<dbReference type="InterPro" id="IPR047057">
    <property type="entry name" value="MerR_fam"/>
</dbReference>
<gene>
    <name evidence="7" type="ORF">N478_03040</name>
</gene>
<evidence type="ECO:0000256" key="4">
    <source>
        <dbReference type="ARBA" id="ARBA00023014"/>
    </source>
</evidence>
<keyword evidence="3" id="KW-0408">Iron</keyword>
<dbReference type="InterPro" id="IPR009061">
    <property type="entry name" value="DNA-bd_dom_put_sf"/>
</dbReference>
<dbReference type="GO" id="GO:0006979">
    <property type="term" value="P:response to oxidative stress"/>
    <property type="evidence" value="ECO:0007669"/>
    <property type="project" value="InterPro"/>
</dbReference>
<feature type="domain" description="HTH merR-type" evidence="6">
    <location>
        <begin position="11"/>
        <end position="79"/>
    </location>
</feature>
<dbReference type="PATRIC" id="fig|1365257.3.peg.3077"/>
<dbReference type="InterPro" id="IPR000551">
    <property type="entry name" value="MerR-type_HTH_dom"/>
</dbReference>
<dbReference type="GO" id="GO:0003677">
    <property type="term" value="F:DNA binding"/>
    <property type="evidence" value="ECO:0007669"/>
    <property type="project" value="UniProtKB-KW"/>
</dbReference>
<keyword evidence="2" id="KW-0479">Metal-binding</keyword>
<comment type="caution">
    <text evidence="7">The sequence shown here is derived from an EMBL/GenBank/DDBJ whole genome shotgun (WGS) entry which is preliminary data.</text>
</comment>
<dbReference type="InterPro" id="IPR010211">
    <property type="entry name" value="Redox-sen_tscrpt-act_SoxR"/>
</dbReference>
<evidence type="ECO:0000256" key="2">
    <source>
        <dbReference type="ARBA" id="ARBA00022714"/>
    </source>
</evidence>
<dbReference type="NCBIfam" id="TIGR01950">
    <property type="entry name" value="SoxR"/>
    <property type="match status" value="1"/>
</dbReference>